<name>A0ABV5YDU2_9ACTN</name>
<feature type="region of interest" description="Disordered" evidence="1">
    <location>
        <begin position="466"/>
        <end position="487"/>
    </location>
</feature>
<proteinExistence type="predicted"/>
<evidence type="ECO:0000256" key="2">
    <source>
        <dbReference type="SAM" id="SignalP"/>
    </source>
</evidence>
<gene>
    <name evidence="3" type="ORF">ACFFNX_10555</name>
</gene>
<evidence type="ECO:0000313" key="4">
    <source>
        <dbReference type="Proteomes" id="UP001589627"/>
    </source>
</evidence>
<protein>
    <submittedName>
        <fullName evidence="3">Uncharacterized protein</fullName>
    </submittedName>
</protein>
<sequence>MPGRRIAVVLGAVAMLAAGTAQQGHAVPKQPVPPQNGRPQSFAKPHLVGKPMRRAKPLSTRSFAATAPKVTIDVLDRNGAPPATADADSVLFIPLDGGDWLSADLQNGHAEGALPAGRYAVSAYVNTTDGNGATSTTLIYLSKVSITGDTSLTLDARKARPIHAAVDRSDARTVGIDALLTQKLGDTVETVAVLDGPDNYITPTGDDSQLTFWLQAQLTENGADTSPYLYAIAATRDGIPADPSLNVRTRDLAAVRIAYSGEGGAACVGTSAGVDWGTGLSVEGWAGQEPLPASRTEYITPGVNWLRAEYVTGTDCGFGFDDTDVRNRTERYPSAGPYARQWSAAPAGPAAGWIHWQTGQEPALVMRMLSSQNAQSSIAPYAHMTGTSTLRDANGEIVATSDQPGSANDWTHPASGKYTLTVDADRAAPWSDLATRQHIVWDLTVDDAAQVTLPVLRYSTTLDANSHGRAGEDQTITVTPDGTDGTPALQVSTDDGKTWTSTALRKSGSGWTAQVHNPASGYVSLRGTIAGVVDQTVIRAYGIG</sequence>
<keyword evidence="2" id="KW-0732">Signal</keyword>
<evidence type="ECO:0000313" key="3">
    <source>
        <dbReference type="EMBL" id="MFB9832627.1"/>
    </source>
</evidence>
<feature type="signal peptide" evidence="2">
    <location>
        <begin position="1"/>
        <end position="26"/>
    </location>
</feature>
<dbReference type="RefSeq" id="WP_378198681.1">
    <property type="nucleotide sequence ID" value="NZ_JBHLZP010000055.1"/>
</dbReference>
<organism evidence="3 4">
    <name type="scientific">Actinoallomurus acaciae</name>
    <dbReference type="NCBI Taxonomy" id="502577"/>
    <lineage>
        <taxon>Bacteria</taxon>
        <taxon>Bacillati</taxon>
        <taxon>Actinomycetota</taxon>
        <taxon>Actinomycetes</taxon>
        <taxon>Streptosporangiales</taxon>
        <taxon>Thermomonosporaceae</taxon>
        <taxon>Actinoallomurus</taxon>
    </lineage>
</organism>
<reference evidence="3 4" key="1">
    <citation type="submission" date="2024-09" db="EMBL/GenBank/DDBJ databases">
        <authorList>
            <person name="Sun Q."/>
            <person name="Mori K."/>
        </authorList>
    </citation>
    <scope>NUCLEOTIDE SEQUENCE [LARGE SCALE GENOMIC DNA]</scope>
    <source>
        <strain evidence="3 4">TBRC 0563</strain>
    </source>
</reference>
<accession>A0ABV5YDU2</accession>
<dbReference type="EMBL" id="JBHLZP010000055">
    <property type="protein sequence ID" value="MFB9832627.1"/>
    <property type="molecule type" value="Genomic_DNA"/>
</dbReference>
<comment type="caution">
    <text evidence="3">The sequence shown here is derived from an EMBL/GenBank/DDBJ whole genome shotgun (WGS) entry which is preliminary data.</text>
</comment>
<dbReference type="Proteomes" id="UP001589627">
    <property type="component" value="Unassembled WGS sequence"/>
</dbReference>
<keyword evidence="4" id="KW-1185">Reference proteome</keyword>
<feature type="region of interest" description="Disordered" evidence="1">
    <location>
        <begin position="24"/>
        <end position="45"/>
    </location>
</feature>
<feature type="chain" id="PRO_5045061269" evidence="2">
    <location>
        <begin position="27"/>
        <end position="544"/>
    </location>
</feature>
<evidence type="ECO:0000256" key="1">
    <source>
        <dbReference type="SAM" id="MobiDB-lite"/>
    </source>
</evidence>